<evidence type="ECO:0000313" key="2">
    <source>
        <dbReference type="Proteomes" id="UP000663866"/>
    </source>
</evidence>
<feature type="non-terminal residue" evidence="1">
    <location>
        <position position="1"/>
    </location>
</feature>
<evidence type="ECO:0000313" key="1">
    <source>
        <dbReference type="EMBL" id="CAF4615090.1"/>
    </source>
</evidence>
<keyword evidence="2" id="KW-1185">Reference proteome</keyword>
<gene>
    <name evidence="1" type="ORF">OVN521_LOCUS45694</name>
</gene>
<comment type="caution">
    <text evidence="1">The sequence shown here is derived from an EMBL/GenBank/DDBJ whole genome shotgun (WGS) entry which is preliminary data.</text>
</comment>
<name>A0A821D3S3_9BILA</name>
<sequence length="108" mass="12297">KNGKPTRPFKAYPRESLMLPLGFCPSATSEQTSILAEAASCATVNRKRLAQTQERLKQRLQQQQQQQPQQQLLNTTHFISSSGTQILQPPKKRHRVMENSIINDDKII</sequence>
<accession>A0A821D3S3</accession>
<dbReference type="AlphaFoldDB" id="A0A821D3S3"/>
<feature type="non-terminal residue" evidence="1">
    <location>
        <position position="108"/>
    </location>
</feature>
<organism evidence="1 2">
    <name type="scientific">Rotaria magnacalcarata</name>
    <dbReference type="NCBI Taxonomy" id="392030"/>
    <lineage>
        <taxon>Eukaryota</taxon>
        <taxon>Metazoa</taxon>
        <taxon>Spiralia</taxon>
        <taxon>Gnathifera</taxon>
        <taxon>Rotifera</taxon>
        <taxon>Eurotatoria</taxon>
        <taxon>Bdelloidea</taxon>
        <taxon>Philodinida</taxon>
        <taxon>Philodinidae</taxon>
        <taxon>Rotaria</taxon>
    </lineage>
</organism>
<reference evidence="1" key="1">
    <citation type="submission" date="2021-02" db="EMBL/GenBank/DDBJ databases">
        <authorList>
            <person name="Nowell W R."/>
        </authorList>
    </citation>
    <scope>NUCLEOTIDE SEQUENCE</scope>
</reference>
<proteinExistence type="predicted"/>
<dbReference type="EMBL" id="CAJOBG010076356">
    <property type="protein sequence ID" value="CAF4615090.1"/>
    <property type="molecule type" value="Genomic_DNA"/>
</dbReference>
<protein>
    <submittedName>
        <fullName evidence="1">Uncharacterized protein</fullName>
    </submittedName>
</protein>
<dbReference type="Proteomes" id="UP000663866">
    <property type="component" value="Unassembled WGS sequence"/>
</dbReference>